<dbReference type="GO" id="GO:0008419">
    <property type="term" value="F:RNA lariat debranching enzyme activity"/>
    <property type="evidence" value="ECO:0007669"/>
    <property type="project" value="TreeGrafter"/>
</dbReference>
<dbReference type="PANTHER" id="PTHR12849">
    <property type="entry name" value="RNA LARIAT DEBRANCHING ENZYME"/>
    <property type="match status" value="1"/>
</dbReference>
<evidence type="ECO:0000259" key="1">
    <source>
        <dbReference type="Pfam" id="PF00149"/>
    </source>
</evidence>
<comment type="caution">
    <text evidence="2">The sequence shown here is derived from an EMBL/GenBank/DDBJ whole genome shotgun (WGS) entry which is preliminary data.</text>
</comment>
<feature type="domain" description="Calcineurin-like phosphoesterase" evidence="1">
    <location>
        <begin position="10"/>
        <end position="231"/>
    </location>
</feature>
<sequence>MAPRPDDFYFAAVGDVHGRMNRMVSFLQSWTKNAHRELAFVLQVGDFEPHRDDADLATMAAPARYKHLGDFGDYHQNRRRFPWPVYFIGGNHEPHGHLDATPEGALIATNCRYVGRVGVVDPRGLRVVGVSGIHDEGGFQKPHPPLSLLGSVSPKDFTCFNEEDIDRALGLERADVLLVHDWPSGIIATEDREDFAHQRRSPSAEAVGNDYARLVAEALQPSLVLCGHLHKRYRGTLAHASGRVSQVCCLASVEQGADAFAVFHATPTGLQEVTALGVPEQG</sequence>
<gene>
    <name evidence="2" type="ORF">FJV41_30595</name>
</gene>
<protein>
    <submittedName>
        <fullName evidence="2">Metallophosphoesterase</fullName>
    </submittedName>
</protein>
<dbReference type="AlphaFoldDB" id="A0A540WT07"/>
<evidence type="ECO:0000313" key="2">
    <source>
        <dbReference type="EMBL" id="TQF12133.1"/>
    </source>
</evidence>
<keyword evidence="3" id="KW-1185">Reference proteome</keyword>
<proteinExistence type="predicted"/>
<accession>A0A540WT07</accession>
<dbReference type="PANTHER" id="PTHR12849:SF0">
    <property type="entry name" value="LARIAT DEBRANCHING ENZYME"/>
    <property type="match status" value="1"/>
</dbReference>
<dbReference type="Pfam" id="PF00149">
    <property type="entry name" value="Metallophos"/>
    <property type="match status" value="1"/>
</dbReference>
<dbReference type="SUPFAM" id="SSF56300">
    <property type="entry name" value="Metallo-dependent phosphatases"/>
    <property type="match status" value="1"/>
</dbReference>
<dbReference type="EMBL" id="VIFM01000153">
    <property type="protein sequence ID" value="TQF12133.1"/>
    <property type="molecule type" value="Genomic_DNA"/>
</dbReference>
<dbReference type="InterPro" id="IPR004843">
    <property type="entry name" value="Calcineurin-like_PHP"/>
</dbReference>
<organism evidence="2 3">
    <name type="scientific">Myxococcus llanfairpwllgwyngyllgogerychwyrndrobwllllantysiliogogogochensis</name>
    <dbReference type="NCBI Taxonomy" id="2590453"/>
    <lineage>
        <taxon>Bacteria</taxon>
        <taxon>Pseudomonadati</taxon>
        <taxon>Myxococcota</taxon>
        <taxon>Myxococcia</taxon>
        <taxon>Myxococcales</taxon>
        <taxon>Cystobacterineae</taxon>
        <taxon>Myxococcaceae</taxon>
        <taxon>Myxococcus</taxon>
    </lineage>
</organism>
<dbReference type="InterPro" id="IPR029052">
    <property type="entry name" value="Metallo-depent_PP-like"/>
</dbReference>
<dbReference type="RefSeq" id="WP_141646121.1">
    <property type="nucleotide sequence ID" value="NZ_VIFM01000153.1"/>
</dbReference>
<name>A0A540WT07_9BACT</name>
<dbReference type="GO" id="GO:0000398">
    <property type="term" value="P:mRNA splicing, via spliceosome"/>
    <property type="evidence" value="ECO:0007669"/>
    <property type="project" value="TreeGrafter"/>
</dbReference>
<reference evidence="2 3" key="1">
    <citation type="submission" date="2019-06" db="EMBL/GenBank/DDBJ databases">
        <authorList>
            <person name="Livingstone P."/>
            <person name="Whitworth D."/>
        </authorList>
    </citation>
    <scope>NUCLEOTIDE SEQUENCE [LARGE SCALE GENOMIC DNA]</scope>
    <source>
        <strain evidence="2 3">AM401</strain>
    </source>
</reference>
<evidence type="ECO:0000313" key="3">
    <source>
        <dbReference type="Proteomes" id="UP000315369"/>
    </source>
</evidence>
<dbReference type="OrthoDB" id="5380150at2"/>
<dbReference type="Gene3D" id="3.60.21.10">
    <property type="match status" value="1"/>
</dbReference>
<dbReference type="Proteomes" id="UP000315369">
    <property type="component" value="Unassembled WGS sequence"/>
</dbReference>